<dbReference type="PANTHER" id="PTHR11360:SF224">
    <property type="entry name" value="MAJOR FACILITATOR SUPERFAMILY (MFS) PROFILE DOMAIN-CONTAINING PROTEIN-RELATED"/>
    <property type="match status" value="1"/>
</dbReference>
<feature type="transmembrane region" description="Helical" evidence="8">
    <location>
        <begin position="267"/>
        <end position="287"/>
    </location>
</feature>
<feature type="transmembrane region" description="Helical" evidence="8">
    <location>
        <begin position="311"/>
        <end position="334"/>
    </location>
</feature>
<keyword evidence="3" id="KW-0813">Transport</keyword>
<dbReference type="PANTHER" id="PTHR11360">
    <property type="entry name" value="MONOCARBOXYLATE TRANSPORTER"/>
    <property type="match status" value="1"/>
</dbReference>
<name>A0AAE8MY19_9PEZI</name>
<keyword evidence="4 8" id="KW-0812">Transmembrane</keyword>
<dbReference type="InterPro" id="IPR011701">
    <property type="entry name" value="MFS"/>
</dbReference>
<feature type="compositionally biased region" description="Basic and acidic residues" evidence="7">
    <location>
        <begin position="48"/>
        <end position="63"/>
    </location>
</feature>
<dbReference type="Pfam" id="PF07690">
    <property type="entry name" value="MFS_1"/>
    <property type="match status" value="1"/>
</dbReference>
<evidence type="ECO:0000313" key="10">
    <source>
        <dbReference type="EMBL" id="SPO01386.1"/>
    </source>
</evidence>
<evidence type="ECO:0000256" key="6">
    <source>
        <dbReference type="ARBA" id="ARBA00023136"/>
    </source>
</evidence>
<comment type="subcellular location">
    <subcellularLocation>
        <location evidence="1">Membrane</location>
        <topology evidence="1">Multi-pass membrane protein</topology>
    </subcellularLocation>
</comment>
<feature type="transmembrane region" description="Helical" evidence="8">
    <location>
        <begin position="148"/>
        <end position="171"/>
    </location>
</feature>
<keyword evidence="5 8" id="KW-1133">Transmembrane helix</keyword>
<feature type="compositionally biased region" description="Low complexity" evidence="7">
    <location>
        <begin position="12"/>
        <end position="26"/>
    </location>
</feature>
<evidence type="ECO:0000259" key="9">
    <source>
        <dbReference type="PROSITE" id="PS50850"/>
    </source>
</evidence>
<evidence type="ECO:0000256" key="1">
    <source>
        <dbReference type="ARBA" id="ARBA00004141"/>
    </source>
</evidence>
<dbReference type="InterPro" id="IPR050327">
    <property type="entry name" value="Proton-linked_MCT"/>
</dbReference>
<feature type="transmembrane region" description="Helical" evidence="8">
    <location>
        <begin position="203"/>
        <end position="223"/>
    </location>
</feature>
<feature type="transmembrane region" description="Helical" evidence="8">
    <location>
        <begin position="466"/>
        <end position="487"/>
    </location>
</feature>
<feature type="transmembrane region" description="Helical" evidence="8">
    <location>
        <begin position="178"/>
        <end position="197"/>
    </location>
</feature>
<keyword evidence="6 8" id="KW-0472">Membrane</keyword>
<feature type="transmembrane region" description="Helical" evidence="8">
    <location>
        <begin position="402"/>
        <end position="427"/>
    </location>
</feature>
<feature type="transmembrane region" description="Helical" evidence="8">
    <location>
        <begin position="235"/>
        <end position="255"/>
    </location>
</feature>
<dbReference type="InterPro" id="IPR036259">
    <property type="entry name" value="MFS_trans_sf"/>
</dbReference>
<gene>
    <name evidence="10" type="ORF">DNG_04062</name>
</gene>
<protein>
    <submittedName>
        <fullName evidence="10">Related to monocarboxylate transporter 2</fullName>
    </submittedName>
</protein>
<evidence type="ECO:0000256" key="2">
    <source>
        <dbReference type="ARBA" id="ARBA00006727"/>
    </source>
</evidence>
<dbReference type="SUPFAM" id="SSF103473">
    <property type="entry name" value="MFS general substrate transporter"/>
    <property type="match status" value="1"/>
</dbReference>
<dbReference type="PROSITE" id="PS50850">
    <property type="entry name" value="MFS"/>
    <property type="match status" value="1"/>
</dbReference>
<dbReference type="GO" id="GO:0022857">
    <property type="term" value="F:transmembrane transporter activity"/>
    <property type="evidence" value="ECO:0007669"/>
    <property type="project" value="InterPro"/>
</dbReference>
<feature type="transmembrane region" description="Helical" evidence="8">
    <location>
        <begin position="377"/>
        <end position="396"/>
    </location>
</feature>
<keyword evidence="11" id="KW-1185">Reference proteome</keyword>
<evidence type="ECO:0000256" key="4">
    <source>
        <dbReference type="ARBA" id="ARBA00022692"/>
    </source>
</evidence>
<feature type="compositionally biased region" description="Low complexity" evidence="7">
    <location>
        <begin position="64"/>
        <end position="76"/>
    </location>
</feature>
<dbReference type="AlphaFoldDB" id="A0AAE8MY19"/>
<evidence type="ECO:0000256" key="3">
    <source>
        <dbReference type="ARBA" id="ARBA00022448"/>
    </source>
</evidence>
<feature type="domain" description="Major facilitator superfamily (MFS) profile" evidence="9">
    <location>
        <begin position="108"/>
        <end position="491"/>
    </location>
</feature>
<comment type="caution">
    <text evidence="10">The sequence shown here is derived from an EMBL/GenBank/DDBJ whole genome shotgun (WGS) entry which is preliminary data.</text>
</comment>
<dbReference type="EMBL" id="ONZQ02000005">
    <property type="protein sequence ID" value="SPO01386.1"/>
    <property type="molecule type" value="Genomic_DNA"/>
</dbReference>
<comment type="similarity">
    <text evidence="2">Belongs to the major facilitator superfamily. Monocarboxylate porter (TC 2.A.1.13) family.</text>
</comment>
<dbReference type="CDD" id="cd17352">
    <property type="entry name" value="MFS_MCT_SLC16"/>
    <property type="match status" value="1"/>
</dbReference>
<organism evidence="10 11">
    <name type="scientific">Cephalotrichum gorgonifer</name>
    <dbReference type="NCBI Taxonomy" id="2041049"/>
    <lineage>
        <taxon>Eukaryota</taxon>
        <taxon>Fungi</taxon>
        <taxon>Dikarya</taxon>
        <taxon>Ascomycota</taxon>
        <taxon>Pezizomycotina</taxon>
        <taxon>Sordariomycetes</taxon>
        <taxon>Hypocreomycetidae</taxon>
        <taxon>Microascales</taxon>
        <taxon>Microascaceae</taxon>
        <taxon>Cephalotrichum</taxon>
    </lineage>
</organism>
<dbReference type="GO" id="GO:0016020">
    <property type="term" value="C:membrane"/>
    <property type="evidence" value="ECO:0007669"/>
    <property type="project" value="UniProtKB-SubCell"/>
</dbReference>
<feature type="region of interest" description="Disordered" evidence="7">
    <location>
        <begin position="1"/>
        <end position="100"/>
    </location>
</feature>
<feature type="transmembrane region" description="Helical" evidence="8">
    <location>
        <begin position="108"/>
        <end position="136"/>
    </location>
</feature>
<dbReference type="Proteomes" id="UP001187682">
    <property type="component" value="Unassembled WGS sequence"/>
</dbReference>
<accession>A0AAE8MY19</accession>
<proteinExistence type="inferred from homology"/>
<feature type="transmembrane region" description="Helical" evidence="8">
    <location>
        <begin position="346"/>
        <end position="365"/>
    </location>
</feature>
<feature type="transmembrane region" description="Helical" evidence="8">
    <location>
        <begin position="439"/>
        <end position="460"/>
    </location>
</feature>
<sequence length="499" mass="53416">MEKLPAVDATSHRTPSSSSRPGSLTRVPSRDSAARDSLTEHQNTTQLDLEKADAIPADLEKSSADSTSPATAAGDTESAPGPPAAAAAAAGPPPGFRPQDFPDGGREAWLVVAGGWCALFCTFGLVNCIGVFQQYYTRELLSDYSQSSISWITSVQVWMMTFPAAIFGRLFDNYGPRYLLIVGSITHVFGLMMTSLSTEYYQLMLAQGVVSSLGSSAVFNATVSSVVSWFFRRRAAAFGIVAAGSSVGGVIIPIMTTHLIRQVGFPWAVRCLAFMFMGLLAIACLTVKSRLPPRKTKFVVREYVDGLREPLMAITCLGLFLFFWGMFLPFAYIILQAEELGVDPSLTPYLLPIMSAVSIFGRILPGIAADKLGRYNVMIIITFLSAVITLALWIPGTSTAAIIVYLIVFGFTSGGFIGLGPTIIAQISDIRKIGTRSGAAFAVQSFGALTGTPIAGAIVQRQGGDYLGLQLFCGLTMMASVVVFMVARYMQAGFKIKAI</sequence>
<dbReference type="Gene3D" id="1.20.1250.20">
    <property type="entry name" value="MFS general substrate transporter like domains"/>
    <property type="match status" value="2"/>
</dbReference>
<reference evidence="10" key="1">
    <citation type="submission" date="2018-03" db="EMBL/GenBank/DDBJ databases">
        <authorList>
            <person name="Guldener U."/>
        </authorList>
    </citation>
    <scope>NUCLEOTIDE SEQUENCE</scope>
</reference>
<dbReference type="InterPro" id="IPR020846">
    <property type="entry name" value="MFS_dom"/>
</dbReference>
<feature type="compositionally biased region" description="Basic and acidic residues" evidence="7">
    <location>
        <begin position="28"/>
        <end position="39"/>
    </location>
</feature>
<evidence type="ECO:0000256" key="8">
    <source>
        <dbReference type="SAM" id="Phobius"/>
    </source>
</evidence>
<evidence type="ECO:0000313" key="11">
    <source>
        <dbReference type="Proteomes" id="UP001187682"/>
    </source>
</evidence>
<evidence type="ECO:0000256" key="7">
    <source>
        <dbReference type="SAM" id="MobiDB-lite"/>
    </source>
</evidence>
<evidence type="ECO:0000256" key="5">
    <source>
        <dbReference type="ARBA" id="ARBA00022989"/>
    </source>
</evidence>